<keyword evidence="11" id="KW-1185">Reference proteome</keyword>
<dbReference type="EMBL" id="JAWRCP010000001">
    <property type="protein sequence ID" value="MDW6091187.1"/>
    <property type="molecule type" value="Genomic_DNA"/>
</dbReference>
<feature type="transmembrane region" description="Helical" evidence="7">
    <location>
        <begin position="37"/>
        <end position="55"/>
    </location>
</feature>
<keyword evidence="4 7" id="KW-0812">Transmembrane</keyword>
<dbReference type="Pfam" id="PF00361">
    <property type="entry name" value="Proton_antipo_M"/>
    <property type="match status" value="1"/>
</dbReference>
<evidence type="ECO:0000256" key="4">
    <source>
        <dbReference type="ARBA" id="ARBA00022692"/>
    </source>
</evidence>
<reference evidence="10 11" key="1">
    <citation type="submission" date="2023-11" db="EMBL/GenBank/DDBJ databases">
        <title>Plant-associative lifestyle of Vibrio porteresiae and its evolutionary dynamics.</title>
        <authorList>
            <person name="Rameshkumar N."/>
            <person name="Kirti K."/>
        </authorList>
    </citation>
    <scope>NUCLEOTIDE SEQUENCE [LARGE SCALE GENOMIC DNA]</scope>
    <source>
        <strain evidence="10 11">MSSRF7</strain>
    </source>
</reference>
<evidence type="ECO:0000256" key="2">
    <source>
        <dbReference type="ARBA" id="ARBA00022448"/>
    </source>
</evidence>
<dbReference type="InterPro" id="IPR046396">
    <property type="entry name" value="Transporter_DabB"/>
</dbReference>
<evidence type="ECO:0000259" key="9">
    <source>
        <dbReference type="Pfam" id="PF00361"/>
    </source>
</evidence>
<feature type="transmembrane region" description="Helical" evidence="7">
    <location>
        <begin position="372"/>
        <end position="391"/>
    </location>
</feature>
<evidence type="ECO:0000256" key="8">
    <source>
        <dbReference type="RuleBase" id="RU000320"/>
    </source>
</evidence>
<feature type="transmembrane region" description="Helical" evidence="7">
    <location>
        <begin position="292"/>
        <end position="313"/>
    </location>
</feature>
<dbReference type="NCBIfam" id="NF006029">
    <property type="entry name" value="PRK08168.1"/>
    <property type="match status" value="1"/>
</dbReference>
<dbReference type="PANTHER" id="PTHR42829:SF1">
    <property type="entry name" value="INORGANIC CARBON TRANSPORTER SUBUNIT DABB-RELATED"/>
    <property type="match status" value="1"/>
</dbReference>
<evidence type="ECO:0000313" key="10">
    <source>
        <dbReference type="EMBL" id="MDW6091187.1"/>
    </source>
</evidence>
<gene>
    <name evidence="7" type="primary">dabB</name>
    <name evidence="10" type="ORF">SBX64_01170</name>
</gene>
<dbReference type="PRINTS" id="PR01434">
    <property type="entry name" value="NADHDHGNASE5"/>
</dbReference>
<evidence type="ECO:0000256" key="1">
    <source>
        <dbReference type="ARBA" id="ARBA00004127"/>
    </source>
</evidence>
<evidence type="ECO:0000256" key="6">
    <source>
        <dbReference type="ARBA" id="ARBA00023136"/>
    </source>
</evidence>
<proteinExistence type="inferred from homology"/>
<feature type="transmembrane region" description="Helical" evidence="7">
    <location>
        <begin position="440"/>
        <end position="459"/>
    </location>
</feature>
<keyword evidence="6 7" id="KW-0472">Membrane</keyword>
<feature type="domain" description="NADH:quinone oxidoreductase/Mrp antiporter transmembrane" evidence="9">
    <location>
        <begin position="111"/>
        <end position="338"/>
    </location>
</feature>
<keyword evidence="3 7" id="KW-1003">Cell membrane</keyword>
<feature type="transmembrane region" description="Helical" evidence="7">
    <location>
        <begin position="115"/>
        <end position="133"/>
    </location>
</feature>
<feature type="transmembrane region" description="Helical" evidence="7">
    <location>
        <begin position="154"/>
        <end position="175"/>
    </location>
</feature>
<comment type="function">
    <text evidence="7">Part of an energy-coupled inorganic carbon pump.</text>
</comment>
<dbReference type="HAMAP" id="MF_00862">
    <property type="entry name" value="DabB"/>
    <property type="match status" value="1"/>
</dbReference>
<evidence type="ECO:0000256" key="3">
    <source>
        <dbReference type="ARBA" id="ARBA00022475"/>
    </source>
</evidence>
<comment type="subunit">
    <text evidence="7">Forms a complex with DabA.</text>
</comment>
<feature type="transmembrane region" description="Helical" evidence="7">
    <location>
        <begin position="257"/>
        <end position="280"/>
    </location>
</feature>
<comment type="caution">
    <text evidence="10">The sequence shown here is derived from an EMBL/GenBank/DDBJ whole genome shotgun (WGS) entry which is preliminary data.</text>
</comment>
<evidence type="ECO:0000313" key="11">
    <source>
        <dbReference type="Proteomes" id="UP001279860"/>
    </source>
</evidence>
<feature type="transmembrane region" description="Helical" evidence="7">
    <location>
        <begin position="93"/>
        <end position="109"/>
    </location>
</feature>
<evidence type="ECO:0000256" key="7">
    <source>
        <dbReference type="HAMAP-Rule" id="MF_00862"/>
    </source>
</evidence>
<dbReference type="InterPro" id="IPR001750">
    <property type="entry name" value="ND/Mrp_TM"/>
</dbReference>
<feature type="transmembrane region" description="Helical" evidence="7">
    <location>
        <begin position="228"/>
        <end position="251"/>
    </location>
</feature>
<feature type="transmembrane region" description="Helical" evidence="7">
    <location>
        <begin position="344"/>
        <end position="365"/>
    </location>
</feature>
<comment type="similarity">
    <text evidence="7">Belongs to the inorganic carbon transporter (TC 9.A.2) DabB family.</text>
</comment>
<sequence>MIDLTLSGYWIAALYGLGFLTCLVTRQYDWAVARMTSRLALLASLGFPLISGLLTQSLPPALSTLMGGLIALLGWVIIDYASRYLEGDTGQHRFVCAMLFTLGSVALLVKSDNLLWMMLAWSATSLSLHFLLTHYRDRKAAKIVAHKKFLVSRMADVCLIAALVLIYQTLGSFSLPALNQHLSQMTTLSPALNSAALLFAVAAILKTAQLPLHGWLIQVMEAPTPVSALLHAGVVNMGGFVLISLAALINLSPLSQSVLVIVGGTTALLAGWVMMTRISIKVRLAWSTCAQMGFMLMEIGLGLYELALLHLIAHSVYKAYSFLSAGDVVAQTVHKDYFPPVVQVHGVLAAVLLSAVIVIGLPMLWQQVLPNLSLPVSATVILIFGCAPLFWHTTGNTVTNTGRSAVRLGLLRSLTVLHLYLLWHSAFAQIAPPTGPEQMGLLGFVSVVFMLLYLGQVAIRCYPHSRVVRRLYPWAYNGFYLDETFTRFTFKVWPAKLTLEQAQTQVNRKHTPTGESI</sequence>
<feature type="transmembrane region" description="Helical" evidence="7">
    <location>
        <begin position="6"/>
        <end position="25"/>
    </location>
</feature>
<name>A0ABU4IP50_9VIBR</name>
<evidence type="ECO:0000256" key="5">
    <source>
        <dbReference type="ARBA" id="ARBA00022989"/>
    </source>
</evidence>
<dbReference type="PANTHER" id="PTHR42829">
    <property type="entry name" value="NADH-UBIQUINONE OXIDOREDUCTASE CHAIN 5"/>
    <property type="match status" value="1"/>
</dbReference>
<keyword evidence="2 7" id="KW-0813">Transport</keyword>
<protein>
    <recommendedName>
        <fullName evidence="7">Probable inorganic carbon transporter subunit DabB</fullName>
    </recommendedName>
</protein>
<dbReference type="InterPro" id="IPR003945">
    <property type="entry name" value="NU5C-like"/>
</dbReference>
<organism evidence="10 11">
    <name type="scientific">Vibrio rhizosphaerae</name>
    <dbReference type="NCBI Taxonomy" id="398736"/>
    <lineage>
        <taxon>Bacteria</taxon>
        <taxon>Pseudomonadati</taxon>
        <taxon>Pseudomonadota</taxon>
        <taxon>Gammaproteobacteria</taxon>
        <taxon>Vibrionales</taxon>
        <taxon>Vibrionaceae</taxon>
        <taxon>Vibrio</taxon>
    </lineage>
</organism>
<keyword evidence="5 7" id="KW-1133">Transmembrane helix</keyword>
<comment type="subcellular location">
    <subcellularLocation>
        <location evidence="7">Cell membrane</location>
        <topology evidence="7">Multi-pass membrane protein</topology>
    </subcellularLocation>
    <subcellularLocation>
        <location evidence="1">Endomembrane system</location>
        <topology evidence="1">Multi-pass membrane protein</topology>
    </subcellularLocation>
    <subcellularLocation>
        <location evidence="8">Membrane</location>
        <topology evidence="8">Multi-pass membrane protein</topology>
    </subcellularLocation>
</comment>
<accession>A0ABU4IP50</accession>
<dbReference type="Proteomes" id="UP001279860">
    <property type="component" value="Unassembled WGS sequence"/>
</dbReference>
<feature type="transmembrane region" description="Helical" evidence="7">
    <location>
        <begin position="61"/>
        <end position="81"/>
    </location>
</feature>